<dbReference type="GeneID" id="65128586"/>
<name>A0A7M1RW75_9CAUD</name>
<feature type="compositionally biased region" description="Basic and acidic residues" evidence="1">
    <location>
        <begin position="30"/>
        <end position="45"/>
    </location>
</feature>
<accession>A0A7M1RW75</accession>
<protein>
    <submittedName>
        <fullName evidence="2">Uncharacterized protein</fullName>
    </submittedName>
</protein>
<evidence type="ECO:0000256" key="1">
    <source>
        <dbReference type="SAM" id="MobiDB-lite"/>
    </source>
</evidence>
<evidence type="ECO:0000313" key="2">
    <source>
        <dbReference type="EMBL" id="QOR58131.1"/>
    </source>
</evidence>
<feature type="compositionally biased region" description="Basic and acidic residues" evidence="1">
    <location>
        <begin position="53"/>
        <end position="64"/>
    </location>
</feature>
<feature type="region of interest" description="Disordered" evidence="1">
    <location>
        <begin position="1"/>
        <end position="85"/>
    </location>
</feature>
<sequence>MGNNKNKGQKTDDKTKKTTAAPAAAPAAQTKKEQPKTGLKEDKTPKPAAPTASKKEEKETKKPTTDATGTVENVAAEEVKKPVASPLESPKVDSLISLMGPNDLMDANHAAEFLSALERRTARMDRSKPITIQMESMLDYNMMWYAVRLSVQSFAQKRECNMLTPNDELIVQQAIDTAASMGVALEAHPTDDPNQMRLEFKDISPETKAAADAENAASGLASTVKPPKHVKLTEEQMNPLNWKNDDEAKAAITQDLQESGETPSNKFLRILGKIKTYRENTTEDPVQKGIWSSANLGALAKEYFNIIGKKGIVVLSGLMSSTTTSLKLGQTMIFAHSLLRKNMKGLNDQDVVDLIKAFIEVMHADPAQPIEQDPCVVKGILAPTRDTFVRIALQKPAEDELMDWFKKIMGPFYDIYKDEVGSKSDEDFALKAANKMIEIRNMYVDKEAAFPLFTKEDFKAVMGK</sequence>
<proteinExistence type="predicted"/>
<reference evidence="2 3" key="1">
    <citation type="submission" date="2020-07" db="EMBL/GenBank/DDBJ databases">
        <title>Taxonomic proposal: Crassvirales, a new order of highly abundant and diverse bacterial viruses.</title>
        <authorList>
            <person name="Shkoporov A.N."/>
            <person name="Stockdale S.R."/>
            <person name="Guerin E."/>
            <person name="Ross R.P."/>
            <person name="Hill C."/>
        </authorList>
    </citation>
    <scope>NUCLEOTIDE SEQUENCE [LARGE SCALE GENOMIC DNA]</scope>
</reference>
<feature type="compositionally biased region" description="Low complexity" evidence="1">
    <location>
        <begin position="18"/>
        <end position="29"/>
    </location>
</feature>
<dbReference type="Proteomes" id="UP000594086">
    <property type="component" value="Segment"/>
</dbReference>
<evidence type="ECO:0000313" key="3">
    <source>
        <dbReference type="Proteomes" id="UP000594086"/>
    </source>
</evidence>
<dbReference type="EMBL" id="MT774376">
    <property type="protein sequence ID" value="QOR58131.1"/>
    <property type="molecule type" value="Genomic_DNA"/>
</dbReference>
<dbReference type="KEGG" id="vg:65128586"/>
<organism evidence="2 3">
    <name type="scientific">uncultured phage cr55_1</name>
    <dbReference type="NCBI Taxonomy" id="2772060"/>
    <lineage>
        <taxon>Viruses</taxon>
        <taxon>Duplodnaviria</taxon>
        <taxon>Heunggongvirae</taxon>
        <taxon>Uroviricota</taxon>
        <taxon>Caudoviricetes</taxon>
        <taxon>Crassvirales</taxon>
        <taxon>Suoliviridae</taxon>
        <taxon>Boorivirinae</taxon>
        <taxon>Culoivirus</taxon>
        <taxon>Culoivirus intestinalis</taxon>
    </lineage>
</organism>
<dbReference type="RefSeq" id="YP_010110289.1">
    <property type="nucleotide sequence ID" value="NC_055869.1"/>
</dbReference>
<keyword evidence="3" id="KW-1185">Reference proteome</keyword>